<dbReference type="PROSITE" id="PS50994">
    <property type="entry name" value="INTEGRASE"/>
    <property type="match status" value="1"/>
</dbReference>
<dbReference type="EMBL" id="PCTN01000133">
    <property type="protein sequence ID" value="PIP75571.1"/>
    <property type="molecule type" value="Genomic_DNA"/>
</dbReference>
<organism evidence="2 3">
    <name type="scientific">Candidatus Kuenenbacteria bacterium CG22_combo_CG10-13_8_21_14_all_39_9</name>
    <dbReference type="NCBI Taxonomy" id="1974621"/>
    <lineage>
        <taxon>Bacteria</taxon>
        <taxon>Candidatus Kueneniibacteriota</taxon>
    </lineage>
</organism>
<proteinExistence type="predicted"/>
<dbReference type="AlphaFoldDB" id="A0A2H0D0N7"/>
<comment type="caution">
    <text evidence="2">The sequence shown here is derived from an EMBL/GenBank/DDBJ whole genome shotgun (WGS) entry which is preliminary data.</text>
</comment>
<gene>
    <name evidence="2" type="ORF">COW86_03010</name>
</gene>
<evidence type="ECO:0000313" key="2">
    <source>
        <dbReference type="EMBL" id="PIP75571.1"/>
    </source>
</evidence>
<dbReference type="InterPro" id="IPR001584">
    <property type="entry name" value="Integrase_cat-core"/>
</dbReference>
<protein>
    <submittedName>
        <fullName evidence="2">Integrase</fullName>
    </submittedName>
</protein>
<name>A0A2H0D0N7_9BACT</name>
<dbReference type="InterPro" id="IPR036397">
    <property type="entry name" value="RNaseH_sf"/>
</dbReference>
<sequence>MDMHSRNQYLKALIEKRGYHLLSKKEKIKILNEYCATTGQNRNYVIRKIRSSTYLKEGFGTRTRKVKYDGYVKRTLVEIWRIFDHPCGQRLKPLIQTELERLRKLKEIRCSEMVASKLRQIGTATIDRKLSHQKEVERIRKKYQKKVHPLLYQKIPVKLSDEWNRSQLGNIQTDLIEHCGQSARGEYINTVSNTDIATGWWEGEAIMGRGQIPTQQGIDKVRKRFPFDWREIHSDNGTEYINAHLFGYTQKEKLGFSRSRPNKKNDNCFVEQKNWTHVKKYVGYLRYDTLKEQEILNNLYRHELRLYKNFFQPVIKLVSKERIDGKIHRKYEKAKTPYQRVMESQEVLEKKKQELRRIYQSLNPAELKRTIDKKLDLLYRAYQAKQGSEKVEPRKKLKPISLTFYIRQPKSIQLPS</sequence>
<dbReference type="Proteomes" id="UP000230159">
    <property type="component" value="Unassembled WGS sequence"/>
</dbReference>
<dbReference type="Gene3D" id="3.30.420.10">
    <property type="entry name" value="Ribonuclease H-like superfamily/Ribonuclease H"/>
    <property type="match status" value="1"/>
</dbReference>
<dbReference type="InterPro" id="IPR012337">
    <property type="entry name" value="RNaseH-like_sf"/>
</dbReference>
<dbReference type="SUPFAM" id="SSF53098">
    <property type="entry name" value="Ribonuclease H-like"/>
    <property type="match status" value="1"/>
</dbReference>
<reference evidence="2 3" key="1">
    <citation type="submission" date="2017-09" db="EMBL/GenBank/DDBJ databases">
        <title>Depth-based differentiation of microbial function through sediment-hosted aquifers and enrichment of novel symbionts in the deep terrestrial subsurface.</title>
        <authorList>
            <person name="Probst A.J."/>
            <person name="Ladd B."/>
            <person name="Jarett J.K."/>
            <person name="Geller-Mcgrath D.E."/>
            <person name="Sieber C.M."/>
            <person name="Emerson J.B."/>
            <person name="Anantharaman K."/>
            <person name="Thomas B.C."/>
            <person name="Malmstrom R."/>
            <person name="Stieglmeier M."/>
            <person name="Klingl A."/>
            <person name="Woyke T."/>
            <person name="Ryan C.M."/>
            <person name="Banfield J.F."/>
        </authorList>
    </citation>
    <scope>NUCLEOTIDE SEQUENCE [LARGE SCALE GENOMIC DNA]</scope>
    <source>
        <strain evidence="2">CG22_combo_CG10-13_8_21_14_all_39_9</strain>
    </source>
</reference>
<feature type="domain" description="Integrase catalytic" evidence="1">
    <location>
        <begin position="152"/>
        <end position="345"/>
    </location>
</feature>
<evidence type="ECO:0000259" key="1">
    <source>
        <dbReference type="PROSITE" id="PS50994"/>
    </source>
</evidence>
<evidence type="ECO:0000313" key="3">
    <source>
        <dbReference type="Proteomes" id="UP000230159"/>
    </source>
</evidence>
<accession>A0A2H0D0N7</accession>
<dbReference type="GO" id="GO:0015074">
    <property type="term" value="P:DNA integration"/>
    <property type="evidence" value="ECO:0007669"/>
    <property type="project" value="InterPro"/>
</dbReference>
<dbReference type="GO" id="GO:0003676">
    <property type="term" value="F:nucleic acid binding"/>
    <property type="evidence" value="ECO:0007669"/>
    <property type="project" value="InterPro"/>
</dbReference>